<evidence type="ECO:0000313" key="3">
    <source>
        <dbReference type="Proteomes" id="UP001187682"/>
    </source>
</evidence>
<feature type="compositionally biased region" description="Basic and acidic residues" evidence="1">
    <location>
        <begin position="9"/>
        <end position="20"/>
    </location>
</feature>
<feature type="region of interest" description="Disordered" evidence="1">
    <location>
        <begin position="1"/>
        <end position="70"/>
    </location>
</feature>
<evidence type="ECO:0000256" key="1">
    <source>
        <dbReference type="SAM" id="MobiDB-lite"/>
    </source>
</evidence>
<accession>A0AAE8SYM0</accession>
<reference evidence="2" key="1">
    <citation type="submission" date="2018-03" db="EMBL/GenBank/DDBJ databases">
        <authorList>
            <person name="Guldener U."/>
        </authorList>
    </citation>
    <scope>NUCLEOTIDE SEQUENCE</scope>
</reference>
<proteinExistence type="predicted"/>
<sequence>MSSAAPAEPTDKGKGKEKRTVSKLLSRVKTVLKRGDGSKRQSILGSSKPEKKAEQPAPAPAPKAEPKLEEGVVRVDRKQLFDERAKLLGERFGLQVKPSEWWSTEGTALRIERPIRMRVRRNCHECNATFGQAKECPNCQHVRCKQCTRHPAKRTEEEKQASRERKAAKAAELAANPIIQADWRHDDKPDFKLTKPAKTGGQDLVYRKPRQRVRRNCHECGALFVTGSKTCGGCGHIRCTDCPRDPAKKSKYPYGYPGDEFGPNSTPYHGCHECKTVFPGGAADGVACVSCKHLKCEKCVRLKPKRIEPQPDPEVLKSVMEKLSALKVG</sequence>
<organism evidence="2 3">
    <name type="scientific">Cephalotrichum gorgonifer</name>
    <dbReference type="NCBI Taxonomy" id="2041049"/>
    <lineage>
        <taxon>Eukaryota</taxon>
        <taxon>Fungi</taxon>
        <taxon>Dikarya</taxon>
        <taxon>Ascomycota</taxon>
        <taxon>Pezizomycotina</taxon>
        <taxon>Sordariomycetes</taxon>
        <taxon>Hypocreomycetidae</taxon>
        <taxon>Microascales</taxon>
        <taxon>Microascaceae</taxon>
        <taxon>Cephalotrichum</taxon>
    </lineage>
</organism>
<dbReference type="AlphaFoldDB" id="A0AAE8SYM0"/>
<keyword evidence="3" id="KW-1185">Reference proteome</keyword>
<protein>
    <submittedName>
        <fullName evidence="2">Uncharacterized protein</fullName>
    </submittedName>
</protein>
<dbReference type="EMBL" id="ONZQ02000014">
    <property type="protein sequence ID" value="SPO06014.1"/>
    <property type="molecule type" value="Genomic_DNA"/>
</dbReference>
<name>A0AAE8SYM0_9PEZI</name>
<evidence type="ECO:0000313" key="2">
    <source>
        <dbReference type="EMBL" id="SPO06014.1"/>
    </source>
</evidence>
<dbReference type="Proteomes" id="UP001187682">
    <property type="component" value="Unassembled WGS sequence"/>
</dbReference>
<comment type="caution">
    <text evidence="2">The sequence shown here is derived from an EMBL/GenBank/DDBJ whole genome shotgun (WGS) entry which is preliminary data.</text>
</comment>
<gene>
    <name evidence="2" type="ORF">DNG_08703</name>
</gene>